<dbReference type="NCBIfam" id="TIGR00741">
    <property type="entry name" value="yfiA"/>
    <property type="match status" value="1"/>
</dbReference>
<dbReference type="STRING" id="1798409.A3I24_02520"/>
<proteinExistence type="predicted"/>
<dbReference type="InterPro" id="IPR036567">
    <property type="entry name" value="RHF-like"/>
</dbReference>
<dbReference type="EMBL" id="MHJL01000007">
    <property type="protein sequence ID" value="OGY68121.1"/>
    <property type="molecule type" value="Genomic_DNA"/>
</dbReference>
<dbReference type="Pfam" id="PF02482">
    <property type="entry name" value="Ribosomal_S30AE"/>
    <property type="match status" value="1"/>
</dbReference>
<organism evidence="1 2">
    <name type="scientific">Candidatus Harrisonbacteria bacterium RIFCSPLOWO2_02_FULL_41_13b</name>
    <dbReference type="NCBI Taxonomy" id="1798409"/>
    <lineage>
        <taxon>Bacteria</taxon>
        <taxon>Candidatus Harrisoniibacteriota</taxon>
    </lineage>
</organism>
<reference evidence="1 2" key="1">
    <citation type="journal article" date="2016" name="Nat. Commun.">
        <title>Thousands of microbial genomes shed light on interconnected biogeochemical processes in an aquifer system.</title>
        <authorList>
            <person name="Anantharaman K."/>
            <person name="Brown C.T."/>
            <person name="Hug L.A."/>
            <person name="Sharon I."/>
            <person name="Castelle C.J."/>
            <person name="Probst A.J."/>
            <person name="Thomas B.C."/>
            <person name="Singh A."/>
            <person name="Wilkins M.J."/>
            <person name="Karaoz U."/>
            <person name="Brodie E.L."/>
            <person name="Williams K.H."/>
            <person name="Hubbard S.S."/>
            <person name="Banfield J.F."/>
        </authorList>
    </citation>
    <scope>NUCLEOTIDE SEQUENCE [LARGE SCALE GENOMIC DNA]</scope>
</reference>
<comment type="caution">
    <text evidence="1">The sequence shown here is derived from an EMBL/GenBank/DDBJ whole genome shotgun (WGS) entry which is preliminary data.</text>
</comment>
<name>A0A1G1ZUE5_9BACT</name>
<dbReference type="SUPFAM" id="SSF69754">
    <property type="entry name" value="Ribosome binding protein Y (YfiA homologue)"/>
    <property type="match status" value="1"/>
</dbReference>
<dbReference type="InterPro" id="IPR003489">
    <property type="entry name" value="RHF/RaiA"/>
</dbReference>
<accession>A0A1G1ZUE5</accession>
<dbReference type="Proteomes" id="UP000177690">
    <property type="component" value="Unassembled WGS sequence"/>
</dbReference>
<evidence type="ECO:0000313" key="2">
    <source>
        <dbReference type="Proteomes" id="UP000177690"/>
    </source>
</evidence>
<dbReference type="AlphaFoldDB" id="A0A1G1ZUE5"/>
<evidence type="ECO:0000313" key="1">
    <source>
        <dbReference type="EMBL" id="OGY68121.1"/>
    </source>
</evidence>
<gene>
    <name evidence="1" type="ORF">A3I24_02520</name>
</gene>
<dbReference type="Gene3D" id="3.30.160.100">
    <property type="entry name" value="Ribosome hibernation promotion factor-like"/>
    <property type="match status" value="1"/>
</dbReference>
<protein>
    <submittedName>
        <fullName evidence="1">Ribosomal subunit interface protein</fullName>
    </submittedName>
</protein>
<sequence length="120" mass="13873">MKINIKYSNLDSTLAIEEYINQKIGALEKFVEALDKKGAVKARVEIARTTKHHQKGEVYHAECNLELPGKLLRAEAENWDIRLAIDEIRDILALEIKQYSEKFRPQDGRGQEKLRNLRGK</sequence>